<dbReference type="EMBL" id="JAVTXN010000112">
    <property type="protein sequence ID" value="MDT9610660.1"/>
    <property type="molecule type" value="Genomic_DNA"/>
</dbReference>
<dbReference type="AlphaFoldDB" id="A0A2M9WN82"/>
<reference evidence="3 4" key="1">
    <citation type="submission" date="2016-10" db="EMBL/GenBank/DDBJ databases">
        <title>WGS of isloates from the oral cavity of healthy individuals.</title>
        <authorList>
            <person name="Sharma S."/>
            <person name="Pal V.K."/>
            <person name="Patil P.B."/>
            <person name="Korpole S."/>
            <person name="Grover V."/>
        </authorList>
    </citation>
    <scope>NUCLEOTIDE SEQUENCE [LARGE SCALE GENOMIC DNA]</scope>
    <source>
        <strain evidence="3 4">DISK12</strain>
    </source>
</reference>
<dbReference type="EMBL" id="MKXG01000103">
    <property type="protein sequence ID" value="PJZ16877.1"/>
    <property type="molecule type" value="Genomic_DNA"/>
</dbReference>
<proteinExistence type="predicted"/>
<evidence type="ECO:0000313" key="2">
    <source>
        <dbReference type="EMBL" id="MDT9610660.1"/>
    </source>
</evidence>
<dbReference type="Gene3D" id="2.115.10.20">
    <property type="entry name" value="Glycosyl hydrolase domain, family 43"/>
    <property type="match status" value="1"/>
</dbReference>
<keyword evidence="2" id="KW-0378">Hydrolase</keyword>
<comment type="caution">
    <text evidence="3">The sequence shown here is derived from an EMBL/GenBank/DDBJ whole genome shotgun (WGS) entry which is preliminary data.</text>
</comment>
<feature type="binding site" evidence="1">
    <location>
        <position position="100"/>
    </location>
    <ligand>
        <name>Ca(2+)</name>
        <dbReference type="ChEBI" id="CHEBI:29108"/>
        <label>1</label>
    </ligand>
</feature>
<organism evidence="3 4">
    <name type="scientific">Lactobacillus crispatus</name>
    <dbReference type="NCBI Taxonomy" id="47770"/>
    <lineage>
        <taxon>Bacteria</taxon>
        <taxon>Bacillati</taxon>
        <taxon>Bacillota</taxon>
        <taxon>Bacilli</taxon>
        <taxon>Lactobacillales</taxon>
        <taxon>Lactobacillaceae</taxon>
        <taxon>Lactobacillus</taxon>
    </lineage>
</organism>
<accession>A0A2M9WN82</accession>
<evidence type="ECO:0000313" key="4">
    <source>
        <dbReference type="Proteomes" id="UP000231914"/>
    </source>
</evidence>
<dbReference type="RefSeq" id="WP_257942965.1">
    <property type="nucleotide sequence ID" value="NZ_JASOID010000101.1"/>
</dbReference>
<keyword evidence="1" id="KW-0479">Metal-binding</keyword>
<dbReference type="GO" id="GO:0046872">
    <property type="term" value="F:metal ion binding"/>
    <property type="evidence" value="ECO:0007669"/>
    <property type="project" value="UniProtKB-KW"/>
</dbReference>
<dbReference type="GO" id="GO:0050053">
    <property type="term" value="F:levansucrase activity"/>
    <property type="evidence" value="ECO:0007669"/>
    <property type="project" value="InterPro"/>
</dbReference>
<feature type="binding site" evidence="1">
    <location>
        <position position="93"/>
    </location>
    <ligand>
        <name>Ca(2+)</name>
        <dbReference type="ChEBI" id="CHEBI:29108"/>
        <label>1</label>
    </ligand>
</feature>
<keyword evidence="1" id="KW-0106">Calcium</keyword>
<evidence type="ECO:0000256" key="1">
    <source>
        <dbReference type="PIRSR" id="PIRSR603469-3"/>
    </source>
</evidence>
<feature type="binding site" evidence="1">
    <location>
        <position position="95"/>
    </location>
    <ligand>
        <name>Ca(2+)</name>
        <dbReference type="ChEBI" id="CHEBI:29108"/>
        <label>1</label>
    </ligand>
</feature>
<name>A0A2M9WN82_9LACO</name>
<sequence>MEFKRELPHYLLLRSVFLIFTNKISKIRYSEVAYSYYAVPVKGNKKEVLVTSYMTNRGFASGPNKRSTMAPAFLVRIDGDTIKVENIATAQGDWVYDKKSKRKSMIAKNIRGAHLKGEPIDHSLLKNA</sequence>
<dbReference type="GO" id="GO:0016787">
    <property type="term" value="F:hydrolase activity"/>
    <property type="evidence" value="ECO:0007669"/>
    <property type="project" value="UniProtKB-KW"/>
</dbReference>
<reference evidence="2" key="2">
    <citation type="submission" date="2023-08" db="EMBL/GenBank/DDBJ databases">
        <title>Lactobacillus from the Female Urinary Tract.</title>
        <authorList>
            <person name="Stegman N."/>
            <person name="Jackson B."/>
            <person name="Steiling M."/>
            <person name="Sedano C."/>
            <person name="Wolfe A."/>
            <person name="Putonti C."/>
        </authorList>
    </citation>
    <scope>NUCLEOTIDE SEQUENCE</scope>
    <source>
        <strain evidence="2">UMB5661</strain>
    </source>
</reference>
<evidence type="ECO:0000313" key="3">
    <source>
        <dbReference type="EMBL" id="PJZ16877.1"/>
    </source>
</evidence>
<comment type="cofactor">
    <cofactor evidence="1">
        <name>Ca(2+)</name>
        <dbReference type="ChEBI" id="CHEBI:29108"/>
    </cofactor>
</comment>
<protein>
    <submittedName>
        <fullName evidence="2">Glycoside hydrolase family 68 protein</fullName>
    </submittedName>
</protein>
<dbReference type="Proteomes" id="UP001253287">
    <property type="component" value="Unassembled WGS sequence"/>
</dbReference>
<dbReference type="Proteomes" id="UP000231914">
    <property type="component" value="Unassembled WGS sequence"/>
</dbReference>
<dbReference type="InterPro" id="IPR023296">
    <property type="entry name" value="Glyco_hydro_beta-prop_sf"/>
</dbReference>
<gene>
    <name evidence="3" type="ORF">BHU41_00595</name>
    <name evidence="2" type="ORF">RON39_11280</name>
</gene>
<dbReference type="GO" id="GO:0009758">
    <property type="term" value="P:carbohydrate utilization"/>
    <property type="evidence" value="ECO:0007669"/>
    <property type="project" value="InterPro"/>
</dbReference>